<dbReference type="InterPro" id="IPR003598">
    <property type="entry name" value="Ig_sub2"/>
</dbReference>
<dbReference type="InterPro" id="IPR013783">
    <property type="entry name" value="Ig-like_fold"/>
</dbReference>
<gene>
    <name evidence="5" type="ORF">C0Q70_07609</name>
</gene>
<dbReference type="Pfam" id="PF13927">
    <property type="entry name" value="Ig_3"/>
    <property type="match status" value="1"/>
</dbReference>
<dbReference type="InterPro" id="IPR003599">
    <property type="entry name" value="Ig_sub"/>
</dbReference>
<protein>
    <recommendedName>
        <fullName evidence="4">Ig-like domain-containing protein</fullName>
    </recommendedName>
</protein>
<keyword evidence="3" id="KW-0732">Signal</keyword>
<evidence type="ECO:0000256" key="1">
    <source>
        <dbReference type="ARBA" id="ARBA00022737"/>
    </source>
</evidence>
<sequence>MAWVVSLFTILSTLALSGADEIRVPPSIVSPVEPQQLLYLQNDRVEVNCSATGQPAPTYKWLWNGNDINSDYITFSATTGILTMTSLTTREEGLFVCYAKTTFSNAMTATAVSAAVEIRVARRFGDRYNNWVRSKTERGIRGKHKIVTRNAQVKSVEDFIKRPLAAYTGTEGNYVTIPCDKDLPKYYGAITFKLYTARSTRNEEVLTDERKFIDQRGNLHFSYVLKSDERVGNTTYKCAISSTPTNVIRLGNENTLTVRSTGHIANSAPKLQYKTSGSFLTVEIGINATLQCVFSGYIASSIPSETVPRVTWYDQDGRAITQGGRYNITSNGKTLTIMNVTEDDEKIYHCRGTNSMGTAEGNLTLNVTSRPIWVKPLKSTTVVQGKDAVLSCVTRSAKGELSPSQPKWALNTDQFGSFYDYNKYQFSADKTTLTVKSVNKDTDIACFQCTVANSVGVVHGDGCVNVITPIELKVKPSAEQSVNKGDVVDLTVEASTDPLYAPNMTYSWIFKNVTYTGDKAPPYVTYDLVNKRAYINTSGLTDEEFKSIGGIYRRVISHPVETVYVDVSVETEHVPVGREKHVQWYFA</sequence>
<dbReference type="InterPro" id="IPR013098">
    <property type="entry name" value="Ig_I-set"/>
</dbReference>
<organism evidence="5 6">
    <name type="scientific">Pomacea canaliculata</name>
    <name type="common">Golden apple snail</name>
    <dbReference type="NCBI Taxonomy" id="400727"/>
    <lineage>
        <taxon>Eukaryota</taxon>
        <taxon>Metazoa</taxon>
        <taxon>Spiralia</taxon>
        <taxon>Lophotrochozoa</taxon>
        <taxon>Mollusca</taxon>
        <taxon>Gastropoda</taxon>
        <taxon>Caenogastropoda</taxon>
        <taxon>Architaenioglossa</taxon>
        <taxon>Ampullarioidea</taxon>
        <taxon>Ampullariidae</taxon>
        <taxon>Pomacea</taxon>
    </lineage>
</organism>
<evidence type="ECO:0000313" key="5">
    <source>
        <dbReference type="EMBL" id="PVD32180.1"/>
    </source>
</evidence>
<dbReference type="InterPro" id="IPR007110">
    <property type="entry name" value="Ig-like_dom"/>
</dbReference>
<dbReference type="GO" id="GO:0016020">
    <property type="term" value="C:membrane"/>
    <property type="evidence" value="ECO:0007669"/>
    <property type="project" value="UniProtKB-SubCell"/>
</dbReference>
<dbReference type="EMBL" id="PZQS01000004">
    <property type="protein sequence ID" value="PVD32180.1"/>
    <property type="molecule type" value="Genomic_DNA"/>
</dbReference>
<feature type="signal peptide" evidence="3">
    <location>
        <begin position="1"/>
        <end position="19"/>
    </location>
</feature>
<name>A0A2T7PFK1_POMCA</name>
<dbReference type="SMART" id="SM00408">
    <property type="entry name" value="IGc2"/>
    <property type="match status" value="3"/>
</dbReference>
<dbReference type="PANTHER" id="PTHR44170">
    <property type="entry name" value="PROTEIN SIDEKICK"/>
    <property type="match status" value="1"/>
</dbReference>
<dbReference type="SMART" id="SM00409">
    <property type="entry name" value="IG"/>
    <property type="match status" value="4"/>
</dbReference>
<feature type="domain" description="Ig-like" evidence="4">
    <location>
        <begin position="269"/>
        <end position="368"/>
    </location>
</feature>
<keyword evidence="2" id="KW-1015">Disulfide bond</keyword>
<evidence type="ECO:0000313" key="6">
    <source>
        <dbReference type="Proteomes" id="UP000245119"/>
    </source>
</evidence>
<dbReference type="STRING" id="400727.A0A2T7PFK1"/>
<dbReference type="SUPFAM" id="SSF48726">
    <property type="entry name" value="Immunoglobulin"/>
    <property type="match status" value="3"/>
</dbReference>
<dbReference type="GO" id="GO:0098609">
    <property type="term" value="P:cell-cell adhesion"/>
    <property type="evidence" value="ECO:0007669"/>
    <property type="project" value="TreeGrafter"/>
</dbReference>
<evidence type="ECO:0000256" key="2">
    <source>
        <dbReference type="ARBA" id="ARBA00023157"/>
    </source>
</evidence>
<keyword evidence="6" id="KW-1185">Reference proteome</keyword>
<dbReference type="PROSITE" id="PS50835">
    <property type="entry name" value="IG_LIKE"/>
    <property type="match status" value="3"/>
</dbReference>
<evidence type="ECO:0000259" key="4">
    <source>
        <dbReference type="PROSITE" id="PS50835"/>
    </source>
</evidence>
<reference evidence="5 6" key="1">
    <citation type="submission" date="2018-04" db="EMBL/GenBank/DDBJ databases">
        <title>The genome of golden apple snail Pomacea canaliculata provides insight into stress tolerance and invasive adaptation.</title>
        <authorList>
            <person name="Liu C."/>
            <person name="Liu B."/>
            <person name="Ren Y."/>
            <person name="Zhang Y."/>
            <person name="Wang H."/>
            <person name="Li S."/>
            <person name="Jiang F."/>
            <person name="Yin L."/>
            <person name="Zhang G."/>
            <person name="Qian W."/>
            <person name="Fan W."/>
        </authorList>
    </citation>
    <scope>NUCLEOTIDE SEQUENCE [LARGE SCALE GENOMIC DNA]</scope>
    <source>
        <strain evidence="5">SZHN2017</strain>
        <tissue evidence="5">Muscle</tissue>
    </source>
</reference>
<dbReference type="Proteomes" id="UP000245119">
    <property type="component" value="Linkage Group LG4"/>
</dbReference>
<keyword evidence="1" id="KW-0677">Repeat</keyword>
<proteinExistence type="predicted"/>
<evidence type="ECO:0000256" key="3">
    <source>
        <dbReference type="SAM" id="SignalP"/>
    </source>
</evidence>
<feature type="domain" description="Ig-like" evidence="4">
    <location>
        <begin position="26"/>
        <end position="113"/>
    </location>
</feature>
<dbReference type="InterPro" id="IPR036179">
    <property type="entry name" value="Ig-like_dom_sf"/>
</dbReference>
<feature type="chain" id="PRO_5015414939" description="Ig-like domain-containing protein" evidence="3">
    <location>
        <begin position="20"/>
        <end position="587"/>
    </location>
</feature>
<dbReference type="Gene3D" id="2.60.40.10">
    <property type="entry name" value="Immunoglobulins"/>
    <property type="match status" value="3"/>
</dbReference>
<comment type="caution">
    <text evidence="5">The sequence shown here is derived from an EMBL/GenBank/DDBJ whole genome shotgun (WGS) entry which is preliminary data.</text>
</comment>
<dbReference type="AlphaFoldDB" id="A0A2T7PFK1"/>
<dbReference type="OrthoDB" id="6140148at2759"/>
<accession>A0A2T7PFK1</accession>
<dbReference type="PANTHER" id="PTHR44170:SF6">
    <property type="entry name" value="CONTACTIN"/>
    <property type="match status" value="1"/>
</dbReference>
<dbReference type="Pfam" id="PF07679">
    <property type="entry name" value="I-set"/>
    <property type="match status" value="1"/>
</dbReference>
<feature type="domain" description="Ig-like" evidence="4">
    <location>
        <begin position="371"/>
        <end position="454"/>
    </location>
</feature>